<dbReference type="InterPro" id="IPR036869">
    <property type="entry name" value="J_dom_sf"/>
</dbReference>
<dbReference type="Proteomes" id="UP001150941">
    <property type="component" value="Unassembled WGS sequence"/>
</dbReference>
<feature type="domain" description="J" evidence="2">
    <location>
        <begin position="1"/>
        <end position="62"/>
    </location>
</feature>
<evidence type="ECO:0000313" key="3">
    <source>
        <dbReference type="EMBL" id="KAJ5245894.1"/>
    </source>
</evidence>
<dbReference type="CDD" id="cd06257">
    <property type="entry name" value="DnaJ"/>
    <property type="match status" value="1"/>
</dbReference>
<dbReference type="AlphaFoldDB" id="A0A9W9PFT0"/>
<dbReference type="Pfam" id="PF00226">
    <property type="entry name" value="DnaJ"/>
    <property type="match status" value="1"/>
</dbReference>
<keyword evidence="4" id="KW-1185">Reference proteome</keyword>
<evidence type="ECO:0000256" key="1">
    <source>
        <dbReference type="SAM" id="MobiDB-lite"/>
    </source>
</evidence>
<dbReference type="EMBL" id="JAPQKS010000002">
    <property type="protein sequence ID" value="KAJ5245894.1"/>
    <property type="molecule type" value="Genomic_DNA"/>
</dbReference>
<keyword evidence="3" id="KW-0346">Stress response</keyword>
<dbReference type="PANTHER" id="PTHR44240">
    <property type="entry name" value="DNAJ DOMAIN (PROKARYOTIC HEAT SHOCK PROTEIN)-RELATED"/>
    <property type="match status" value="1"/>
</dbReference>
<gene>
    <name evidence="3" type="ORF">N7468_000877</name>
</gene>
<sequence>MRSWASFPNANSKDIDTAYKKQALKYHPDKIGDGNEELFQRIQEAGEILRDPRRRERYDVELKNDREASTTRAHARDPSRHHNTYDAYAYSHGNSVHMSPDSFESREEKARHMNDLPDWEMQWAGIDPEVERARDEIEENKLRTPTPSNINRKVAEGKDLPFGIESISPDAYIAELGMEAQYATTNLPSKPPNELLQILQPFVDAKLECGKGRYTKEDLLGELQGAVRDATPLHHVRKSASLGSLCSHSGSWNKSYGQLECKKCHLWRPFYNQICSECGDVSFDLSRREWEGDQRTCQNEDDLTSSQDPK</sequence>
<dbReference type="InterPro" id="IPR052276">
    <property type="entry name" value="Diphthamide-biosynth_chaperone"/>
</dbReference>
<name>A0A9W9PFT0_9EURO</name>
<reference evidence="3" key="2">
    <citation type="journal article" date="2023" name="IMA Fungus">
        <title>Comparative genomic study of the Penicillium genus elucidates a diverse pangenome and 15 lateral gene transfer events.</title>
        <authorList>
            <person name="Petersen C."/>
            <person name="Sorensen T."/>
            <person name="Nielsen M.R."/>
            <person name="Sondergaard T.E."/>
            <person name="Sorensen J.L."/>
            <person name="Fitzpatrick D.A."/>
            <person name="Frisvad J.C."/>
            <person name="Nielsen K.L."/>
        </authorList>
    </citation>
    <scope>NUCLEOTIDE SEQUENCE</scope>
    <source>
        <strain evidence="3">IBT 19713</strain>
    </source>
</reference>
<reference evidence="3" key="1">
    <citation type="submission" date="2022-11" db="EMBL/GenBank/DDBJ databases">
        <authorList>
            <person name="Petersen C."/>
        </authorList>
    </citation>
    <scope>NUCLEOTIDE SEQUENCE</scope>
    <source>
        <strain evidence="3">IBT 19713</strain>
    </source>
</reference>
<dbReference type="SUPFAM" id="SSF46565">
    <property type="entry name" value="Chaperone J-domain"/>
    <property type="match status" value="1"/>
</dbReference>
<dbReference type="OrthoDB" id="442087at2759"/>
<dbReference type="Gene3D" id="1.10.287.110">
    <property type="entry name" value="DnaJ domain"/>
    <property type="match status" value="1"/>
</dbReference>
<comment type="caution">
    <text evidence="3">The sequence shown here is derived from an EMBL/GenBank/DDBJ whole genome shotgun (WGS) entry which is preliminary data.</text>
</comment>
<evidence type="ECO:0000313" key="4">
    <source>
        <dbReference type="Proteomes" id="UP001150941"/>
    </source>
</evidence>
<dbReference type="SMART" id="SM00271">
    <property type="entry name" value="DnaJ"/>
    <property type="match status" value="1"/>
</dbReference>
<feature type="region of interest" description="Disordered" evidence="1">
    <location>
        <begin position="63"/>
        <end position="84"/>
    </location>
</feature>
<evidence type="ECO:0000259" key="2">
    <source>
        <dbReference type="PROSITE" id="PS50076"/>
    </source>
</evidence>
<organism evidence="3 4">
    <name type="scientific">Penicillium chermesinum</name>
    <dbReference type="NCBI Taxonomy" id="63820"/>
    <lineage>
        <taxon>Eukaryota</taxon>
        <taxon>Fungi</taxon>
        <taxon>Dikarya</taxon>
        <taxon>Ascomycota</taxon>
        <taxon>Pezizomycotina</taxon>
        <taxon>Eurotiomycetes</taxon>
        <taxon>Eurotiomycetidae</taxon>
        <taxon>Eurotiales</taxon>
        <taxon>Aspergillaceae</taxon>
        <taxon>Penicillium</taxon>
    </lineage>
</organism>
<dbReference type="InterPro" id="IPR001623">
    <property type="entry name" value="DnaJ_domain"/>
</dbReference>
<dbReference type="PROSITE" id="PS50076">
    <property type="entry name" value="DNAJ_2"/>
    <property type="match status" value="1"/>
</dbReference>
<dbReference type="GeneID" id="83197477"/>
<dbReference type="PANTHER" id="PTHR44240:SF10">
    <property type="entry name" value="J DOMAIN-CONTAINING PROTEIN"/>
    <property type="match status" value="1"/>
</dbReference>
<proteinExistence type="predicted"/>
<accession>A0A9W9PFT0</accession>
<dbReference type="RefSeq" id="XP_058333315.1">
    <property type="nucleotide sequence ID" value="XM_058470174.1"/>
</dbReference>
<protein>
    <submittedName>
        <fullName evidence="3">Heat shock protein DnaJ N-terminal</fullName>
    </submittedName>
</protein>